<evidence type="ECO:0000256" key="6">
    <source>
        <dbReference type="ARBA" id="ARBA00023180"/>
    </source>
</evidence>
<dbReference type="GO" id="GO:0016020">
    <property type="term" value="C:membrane"/>
    <property type="evidence" value="ECO:0007669"/>
    <property type="project" value="UniProtKB-SubCell"/>
</dbReference>
<keyword evidence="6" id="KW-0325">Glycoprotein</keyword>
<reference evidence="8" key="1">
    <citation type="journal article" date="2022" name="bioRxiv">
        <title>Sequencing and chromosome-scale assembly of the giantPleurodeles waltlgenome.</title>
        <authorList>
            <person name="Brown T."/>
            <person name="Elewa A."/>
            <person name="Iarovenko S."/>
            <person name="Subramanian E."/>
            <person name="Araus A.J."/>
            <person name="Petzold A."/>
            <person name="Susuki M."/>
            <person name="Suzuki K.-i.T."/>
            <person name="Hayashi T."/>
            <person name="Toyoda A."/>
            <person name="Oliveira C."/>
            <person name="Osipova E."/>
            <person name="Leigh N.D."/>
            <person name="Simon A."/>
            <person name="Yun M.H."/>
        </authorList>
    </citation>
    <scope>NUCLEOTIDE SEQUENCE</scope>
    <source>
        <strain evidence="8">20211129_DDA</strain>
        <tissue evidence="8">Liver</tissue>
    </source>
</reference>
<dbReference type="PANTHER" id="PTHR11923:SF51">
    <property type="entry name" value="LYSOSOME MEMBRANE PROTEIN 2"/>
    <property type="match status" value="1"/>
</dbReference>
<name>A0AAV7VVS0_PLEWA</name>
<evidence type="ECO:0000313" key="8">
    <source>
        <dbReference type="EMBL" id="KAJ1204899.1"/>
    </source>
</evidence>
<dbReference type="PRINTS" id="PR01611">
    <property type="entry name" value="LIMPII"/>
</dbReference>
<evidence type="ECO:0000313" key="9">
    <source>
        <dbReference type="Proteomes" id="UP001066276"/>
    </source>
</evidence>
<evidence type="ECO:0000256" key="1">
    <source>
        <dbReference type="ARBA" id="ARBA00004370"/>
    </source>
</evidence>
<proteinExistence type="inferred from homology"/>
<dbReference type="GO" id="GO:0005764">
    <property type="term" value="C:lysosome"/>
    <property type="evidence" value="ECO:0007669"/>
    <property type="project" value="InterPro"/>
</dbReference>
<comment type="subcellular location">
    <subcellularLocation>
        <location evidence="1">Membrane</location>
    </subcellularLocation>
</comment>
<sequence>MGRCLQYTAGTVSVLLLIASISLLVAHVFENTVELRVKQAAVLKNGTDSFDAWKNPPPPVYMQFYFFSVTNPQEVLDGDRPVVEQKGPYTYREYRPREEVTFLDNGTKIFAVTSKSYIFEPEKSIGDPHVDMIRTINIPAMTVMERTEYSVLNRTAAALLLLTCGEGMFVTRTVHELLWGYKDCALSYVHIFDATIDSTFGLFYKMNATHDDEYVVFSGADKYQDVSRIVEWRGQQALTWWTSDSCNKINGTDGSYFHPLISKDETLYMFSSDLCRSLYALYESSVTVKGVSAFRFVPPAKVFANATENPDNAGFCVPAGNCLGSGVLNISMCKQGAPIILSSPHFYQADKKFVDDIDGMHPNKEDHETFLDINSFTGIPVRMAKRTQVNVYVRQVNGFIIPGKIRSMVFPVMYLNESVEIDDMSARKLKLILTESKVVINIPYMIMALGAVFGIIFIVITCKTHGFYPRREEGTPEETGPLIRTT</sequence>
<evidence type="ECO:0000256" key="3">
    <source>
        <dbReference type="ARBA" id="ARBA00022692"/>
    </source>
</evidence>
<dbReference type="PRINTS" id="PR01609">
    <property type="entry name" value="CD36FAMILY"/>
</dbReference>
<evidence type="ECO:0000256" key="4">
    <source>
        <dbReference type="ARBA" id="ARBA00022989"/>
    </source>
</evidence>
<organism evidence="8 9">
    <name type="scientific">Pleurodeles waltl</name>
    <name type="common">Iberian ribbed newt</name>
    <dbReference type="NCBI Taxonomy" id="8319"/>
    <lineage>
        <taxon>Eukaryota</taxon>
        <taxon>Metazoa</taxon>
        <taxon>Chordata</taxon>
        <taxon>Craniata</taxon>
        <taxon>Vertebrata</taxon>
        <taxon>Euteleostomi</taxon>
        <taxon>Amphibia</taxon>
        <taxon>Batrachia</taxon>
        <taxon>Caudata</taxon>
        <taxon>Salamandroidea</taxon>
        <taxon>Salamandridae</taxon>
        <taxon>Pleurodelinae</taxon>
        <taxon>Pleurodeles</taxon>
    </lineage>
</organism>
<accession>A0AAV7VVS0</accession>
<keyword evidence="9" id="KW-1185">Reference proteome</keyword>
<dbReference type="PANTHER" id="PTHR11923">
    <property type="entry name" value="SCAVENGER RECEPTOR CLASS B TYPE-1 SR-B1"/>
    <property type="match status" value="1"/>
</dbReference>
<evidence type="ECO:0000256" key="5">
    <source>
        <dbReference type="ARBA" id="ARBA00023136"/>
    </source>
</evidence>
<dbReference type="GO" id="GO:0005044">
    <property type="term" value="F:scavenger receptor activity"/>
    <property type="evidence" value="ECO:0007669"/>
    <property type="project" value="InterPro"/>
</dbReference>
<keyword evidence="3 7" id="KW-0812">Transmembrane</keyword>
<dbReference type="InterPro" id="IPR005429">
    <property type="entry name" value="LimpII"/>
</dbReference>
<feature type="transmembrane region" description="Helical" evidence="7">
    <location>
        <begin position="7"/>
        <end position="29"/>
    </location>
</feature>
<keyword evidence="4 7" id="KW-1133">Transmembrane helix</keyword>
<protein>
    <submittedName>
        <fullName evidence="8">Uncharacterized protein</fullName>
    </submittedName>
</protein>
<comment type="similarity">
    <text evidence="2">Belongs to the CD36 family.</text>
</comment>
<dbReference type="GO" id="GO:0006622">
    <property type="term" value="P:protein targeting to lysosome"/>
    <property type="evidence" value="ECO:0007669"/>
    <property type="project" value="TreeGrafter"/>
</dbReference>
<dbReference type="Pfam" id="PF01130">
    <property type="entry name" value="CD36"/>
    <property type="match status" value="1"/>
</dbReference>
<dbReference type="InterPro" id="IPR002159">
    <property type="entry name" value="CD36_fam"/>
</dbReference>
<dbReference type="Proteomes" id="UP001066276">
    <property type="component" value="Chromosome 1_2"/>
</dbReference>
<dbReference type="EMBL" id="JANPWB010000002">
    <property type="protein sequence ID" value="KAJ1204899.1"/>
    <property type="molecule type" value="Genomic_DNA"/>
</dbReference>
<dbReference type="GO" id="GO:0006898">
    <property type="term" value="P:receptor-mediated endocytosis"/>
    <property type="evidence" value="ECO:0007669"/>
    <property type="project" value="TreeGrafter"/>
</dbReference>
<evidence type="ECO:0000256" key="2">
    <source>
        <dbReference type="ARBA" id="ARBA00010532"/>
    </source>
</evidence>
<comment type="caution">
    <text evidence="8">The sequence shown here is derived from an EMBL/GenBank/DDBJ whole genome shotgun (WGS) entry which is preliminary data.</text>
</comment>
<dbReference type="AlphaFoldDB" id="A0AAV7VVS0"/>
<keyword evidence="5 7" id="KW-0472">Membrane</keyword>
<gene>
    <name evidence="8" type="ORF">NDU88_000334</name>
</gene>
<feature type="transmembrane region" description="Helical" evidence="7">
    <location>
        <begin position="442"/>
        <end position="462"/>
    </location>
</feature>
<evidence type="ECO:0000256" key="7">
    <source>
        <dbReference type="SAM" id="Phobius"/>
    </source>
</evidence>